<dbReference type="OrthoDB" id="3366638at2759"/>
<dbReference type="GeneID" id="28727702"/>
<dbReference type="RefSeq" id="XP_017990363.1">
    <property type="nucleotide sequence ID" value="XM_018135827.1"/>
</dbReference>
<evidence type="ECO:0000313" key="3">
    <source>
        <dbReference type="Proteomes" id="UP000037751"/>
    </source>
</evidence>
<evidence type="ECO:0000256" key="1">
    <source>
        <dbReference type="SAM" id="MobiDB-lite"/>
    </source>
</evidence>
<feature type="region of interest" description="Disordered" evidence="1">
    <location>
        <begin position="339"/>
        <end position="393"/>
    </location>
</feature>
<reference evidence="2 3" key="1">
    <citation type="submission" date="2015-07" db="EMBL/GenBank/DDBJ databases">
        <title>Draft Genome Sequence of Malassezia furfur CBS1878 and Malassezia pachydermatis CBS1879.</title>
        <authorList>
            <person name="Triana S."/>
            <person name="Ohm R."/>
            <person name="Gonzalez A."/>
            <person name="DeCock H."/>
            <person name="Restrepo S."/>
            <person name="Celis A."/>
        </authorList>
    </citation>
    <scope>NUCLEOTIDE SEQUENCE [LARGE SCALE GENOMIC DNA]</scope>
    <source>
        <strain evidence="2 3">CBS 1879</strain>
    </source>
</reference>
<name>A0A0M8MSG4_9BASI</name>
<protein>
    <recommendedName>
        <fullName evidence="4">Coilin</fullName>
    </recommendedName>
</protein>
<feature type="compositionally biased region" description="Basic and acidic residues" evidence="1">
    <location>
        <begin position="276"/>
        <end position="285"/>
    </location>
</feature>
<gene>
    <name evidence="2" type="ORF">Malapachy_1322</name>
</gene>
<dbReference type="Proteomes" id="UP000037751">
    <property type="component" value="Unassembled WGS sequence"/>
</dbReference>
<dbReference type="VEuPathDB" id="FungiDB:Malapachy_1322"/>
<feature type="region of interest" description="Disordered" evidence="1">
    <location>
        <begin position="197"/>
        <end position="295"/>
    </location>
</feature>
<evidence type="ECO:0008006" key="4">
    <source>
        <dbReference type="Google" id="ProtNLM"/>
    </source>
</evidence>
<sequence length="516" mass="57443">MAKSGDRENVRVRVTTHDPLPEAQFWMNVVENDTLEDLQERIAQTLISHYDGDECAPYQLHLTLDDFALLDHPGRTVREGDVIVARKQQSTKRRKVGAATDNHATSSVIDKDAERDLMAEASRIALLMQSECEGVSSRKGATSKRKASSAFVPPFSRPSAMSSVEAAMDAFERRKKERLSKQKTEGEVMKNTYDDALNETDELDELDYEDENDYEDIIGDSFTADKKEEQEVETEVQSGSPSQTSDVKQDALLWVPPGQGKERTKRKNQKRRERRRTAAEAEQQHSSDQANVYVTTKPVVLPPGGGKLDIDIHQNEDVTPDTPVSGLEAIAARMLARTTVGHRKRRSRLAPAPALPKPSFTTASELLRSSTPTSSLPKVPPPSQLPPNEIPAGMTISSTDCEAWYNDQYEQEEDAATQAYLQMQRHVKQALSMEKEAENHDREYEAVHDVPVDPLRAALPTSFGRPMPSAHVDHEIQELDYGAPETKERQIASSSAQGTGTGFLRRLQSIHASIYG</sequence>
<evidence type="ECO:0000313" key="2">
    <source>
        <dbReference type="EMBL" id="KOS12731.1"/>
    </source>
</evidence>
<feature type="compositionally biased region" description="Acidic residues" evidence="1">
    <location>
        <begin position="197"/>
        <end position="218"/>
    </location>
</feature>
<dbReference type="STRING" id="77020.A0A0M8MSG4"/>
<comment type="caution">
    <text evidence="2">The sequence shown here is derived from an EMBL/GenBank/DDBJ whole genome shotgun (WGS) entry which is preliminary data.</text>
</comment>
<feature type="compositionally biased region" description="Low complexity" evidence="1">
    <location>
        <begin position="364"/>
        <end position="377"/>
    </location>
</feature>
<dbReference type="AlphaFoldDB" id="A0A0M8MSG4"/>
<organism evidence="2 3">
    <name type="scientific">Malassezia pachydermatis</name>
    <dbReference type="NCBI Taxonomy" id="77020"/>
    <lineage>
        <taxon>Eukaryota</taxon>
        <taxon>Fungi</taxon>
        <taxon>Dikarya</taxon>
        <taxon>Basidiomycota</taxon>
        <taxon>Ustilaginomycotina</taxon>
        <taxon>Malasseziomycetes</taxon>
        <taxon>Malasseziales</taxon>
        <taxon>Malasseziaceae</taxon>
        <taxon>Malassezia</taxon>
    </lineage>
</organism>
<proteinExistence type="predicted"/>
<feature type="compositionally biased region" description="Basic residues" evidence="1">
    <location>
        <begin position="263"/>
        <end position="275"/>
    </location>
</feature>
<accession>A0A0M8MSG4</accession>
<feature type="compositionally biased region" description="Pro residues" evidence="1">
    <location>
        <begin position="378"/>
        <end position="389"/>
    </location>
</feature>
<keyword evidence="3" id="KW-1185">Reference proteome</keyword>
<dbReference type="EMBL" id="LGAV01000009">
    <property type="protein sequence ID" value="KOS12731.1"/>
    <property type="molecule type" value="Genomic_DNA"/>
</dbReference>